<dbReference type="Proteomes" id="UP000463051">
    <property type="component" value="Unassembled WGS sequence"/>
</dbReference>
<dbReference type="Gene3D" id="3.40.630.30">
    <property type="match status" value="1"/>
</dbReference>
<dbReference type="PANTHER" id="PTHR43415">
    <property type="entry name" value="SPERMIDINE N(1)-ACETYLTRANSFERASE"/>
    <property type="match status" value="1"/>
</dbReference>
<evidence type="ECO:0000313" key="2">
    <source>
        <dbReference type="EMBL" id="MRN54152.1"/>
    </source>
</evidence>
<organism evidence="2 3">
    <name type="scientific">Paenibacillus monticola</name>
    <dbReference type="NCBI Taxonomy" id="2666075"/>
    <lineage>
        <taxon>Bacteria</taxon>
        <taxon>Bacillati</taxon>
        <taxon>Bacillota</taxon>
        <taxon>Bacilli</taxon>
        <taxon>Bacillales</taxon>
        <taxon>Paenibacillaceae</taxon>
        <taxon>Paenibacillus</taxon>
    </lineage>
</organism>
<feature type="domain" description="N-acetyltransferase" evidence="1">
    <location>
        <begin position="8"/>
        <end position="156"/>
    </location>
</feature>
<gene>
    <name evidence="2" type="ORF">GJB61_14290</name>
</gene>
<dbReference type="RefSeq" id="WP_154119159.1">
    <property type="nucleotide sequence ID" value="NZ_WJXB01000004.1"/>
</dbReference>
<evidence type="ECO:0000259" key="1">
    <source>
        <dbReference type="PROSITE" id="PS51186"/>
    </source>
</evidence>
<dbReference type="EMBL" id="WJXB01000004">
    <property type="protein sequence ID" value="MRN54152.1"/>
    <property type="molecule type" value="Genomic_DNA"/>
</dbReference>
<dbReference type="PANTHER" id="PTHR43415:SF3">
    <property type="entry name" value="GNAT-FAMILY ACETYLTRANSFERASE"/>
    <property type="match status" value="1"/>
</dbReference>
<dbReference type="Pfam" id="PF13302">
    <property type="entry name" value="Acetyltransf_3"/>
    <property type="match status" value="1"/>
</dbReference>
<evidence type="ECO:0000313" key="3">
    <source>
        <dbReference type="Proteomes" id="UP000463051"/>
    </source>
</evidence>
<accession>A0A7X2H5Z0</accession>
<dbReference type="GO" id="GO:0016747">
    <property type="term" value="F:acyltransferase activity, transferring groups other than amino-acyl groups"/>
    <property type="evidence" value="ECO:0007669"/>
    <property type="project" value="InterPro"/>
</dbReference>
<dbReference type="SUPFAM" id="SSF55729">
    <property type="entry name" value="Acyl-CoA N-acyltransferases (Nat)"/>
    <property type="match status" value="1"/>
</dbReference>
<sequence>MILHSEGLDLRSTTKQDLDFVLVAEQGEANRSFIGQWSREQHAAAIDDGDILHFIIQETLGEQMGYIILTGLQDPNLTVNIKRIVIQSKGRGYGTMTLQLLIDWIFVHTETHRLWLDVKDHNLRARHVYEGVGFRLEGTLRECIKVGKVFESLQIMSILRQEFLERV</sequence>
<reference evidence="2 3" key="1">
    <citation type="submission" date="2019-11" db="EMBL/GenBank/DDBJ databases">
        <title>Paenibacillus monticola sp. nov., a novel PGPR strain isolated from mountain sample in China.</title>
        <authorList>
            <person name="Zhao Q."/>
            <person name="Li H.-P."/>
            <person name="Zhang J.-L."/>
        </authorList>
    </citation>
    <scope>NUCLEOTIDE SEQUENCE [LARGE SCALE GENOMIC DNA]</scope>
    <source>
        <strain evidence="2 3">LC-T2</strain>
    </source>
</reference>
<name>A0A7X2H5Z0_9BACL</name>
<dbReference type="InterPro" id="IPR000182">
    <property type="entry name" value="GNAT_dom"/>
</dbReference>
<protein>
    <submittedName>
        <fullName evidence="2">GNAT family N-acetyltransferase</fullName>
    </submittedName>
</protein>
<dbReference type="AlphaFoldDB" id="A0A7X2H5Z0"/>
<comment type="caution">
    <text evidence="2">The sequence shown here is derived from an EMBL/GenBank/DDBJ whole genome shotgun (WGS) entry which is preliminary data.</text>
</comment>
<dbReference type="PROSITE" id="PS51186">
    <property type="entry name" value="GNAT"/>
    <property type="match status" value="1"/>
</dbReference>
<keyword evidence="3" id="KW-1185">Reference proteome</keyword>
<proteinExistence type="predicted"/>
<dbReference type="InterPro" id="IPR016181">
    <property type="entry name" value="Acyl_CoA_acyltransferase"/>
</dbReference>
<keyword evidence="2" id="KW-0808">Transferase</keyword>